<dbReference type="InterPro" id="IPR001878">
    <property type="entry name" value="Znf_CCHC"/>
</dbReference>
<evidence type="ECO:0000256" key="1">
    <source>
        <dbReference type="PROSITE-ProRule" id="PRU00047"/>
    </source>
</evidence>
<dbReference type="PANTHER" id="PTHR47592">
    <property type="entry name" value="PBF68 PROTEIN"/>
    <property type="match status" value="1"/>
</dbReference>
<sequence length="232" mass="25994">MLGSEYESMVKKEVSEVALQAAKYRSKEPYQGWKGRKKHKKKTNIKCFHCNRNGHMNKYCWKLRNGGKETINEQAFSSYESNACGWILDSGASSHISIKEDDFTNLEVITTPINISVANGAKLEAIGIGSVHMKLSNDRNIRVENVLYVPDLDKRLLSISAMNEKGLKVVFVQTTGEIKNGNDHIITVARSGKLFVINGQINEHALLGKNKKKKLLVNKHGMPGLDIVRNKN</sequence>
<evidence type="ECO:0000313" key="3">
    <source>
        <dbReference type="EMBL" id="CCA19869.1"/>
    </source>
</evidence>
<accession>F0WF87</accession>
<feature type="domain" description="CCHC-type" evidence="2">
    <location>
        <begin position="46"/>
        <end position="60"/>
    </location>
</feature>
<dbReference type="AlphaFoldDB" id="F0WF87"/>
<keyword evidence="1" id="KW-0862">Zinc</keyword>
<dbReference type="PANTHER" id="PTHR47592:SF27">
    <property type="entry name" value="OS08G0421700 PROTEIN"/>
    <property type="match status" value="1"/>
</dbReference>
<reference evidence="3" key="2">
    <citation type="submission" date="2011-02" db="EMBL/GenBank/DDBJ databases">
        <authorList>
            <person name="MacLean D."/>
        </authorList>
    </citation>
    <scope>NUCLEOTIDE SEQUENCE</scope>
</reference>
<dbReference type="InterPro" id="IPR054722">
    <property type="entry name" value="PolX-like_BBD"/>
</dbReference>
<protein>
    <submittedName>
        <fullName evidence="3">Putative polyprotein</fullName>
    </submittedName>
</protein>
<gene>
    <name evidence="3" type="primary">AlNc14C80G5279</name>
    <name evidence="3" type="ORF">ALNC14_060120</name>
</gene>
<reference evidence="3" key="1">
    <citation type="journal article" date="2011" name="PLoS Biol.">
        <title>Gene gain and loss during evolution of obligate parasitism in the white rust pathogen of Arabidopsis thaliana.</title>
        <authorList>
            <person name="Kemen E."/>
            <person name="Gardiner A."/>
            <person name="Schultz-Larsen T."/>
            <person name="Kemen A.C."/>
            <person name="Balmuth A.L."/>
            <person name="Robert-Seilaniantz A."/>
            <person name="Bailey K."/>
            <person name="Holub E."/>
            <person name="Studholme D.J."/>
            <person name="Maclean D."/>
            <person name="Jones J.D."/>
        </authorList>
    </citation>
    <scope>NUCLEOTIDE SEQUENCE</scope>
</reference>
<dbReference type="EMBL" id="FR824125">
    <property type="protein sequence ID" value="CCA19869.1"/>
    <property type="molecule type" value="Genomic_DNA"/>
</dbReference>
<dbReference type="SUPFAM" id="SSF57756">
    <property type="entry name" value="Retrovirus zinc finger-like domains"/>
    <property type="match status" value="1"/>
</dbReference>
<keyword evidence="1" id="KW-0863">Zinc-finger</keyword>
<dbReference type="PROSITE" id="PS50158">
    <property type="entry name" value="ZF_CCHC"/>
    <property type="match status" value="1"/>
</dbReference>
<proteinExistence type="predicted"/>
<evidence type="ECO:0000259" key="2">
    <source>
        <dbReference type="PROSITE" id="PS50158"/>
    </source>
</evidence>
<dbReference type="InterPro" id="IPR036875">
    <property type="entry name" value="Znf_CCHC_sf"/>
</dbReference>
<name>F0WF87_9STRA</name>
<dbReference type="GO" id="GO:0003676">
    <property type="term" value="F:nucleic acid binding"/>
    <property type="evidence" value="ECO:0007669"/>
    <property type="project" value="InterPro"/>
</dbReference>
<organism evidence="3">
    <name type="scientific">Albugo laibachii Nc14</name>
    <dbReference type="NCBI Taxonomy" id="890382"/>
    <lineage>
        <taxon>Eukaryota</taxon>
        <taxon>Sar</taxon>
        <taxon>Stramenopiles</taxon>
        <taxon>Oomycota</taxon>
        <taxon>Peronosporomycetes</taxon>
        <taxon>Albuginales</taxon>
        <taxon>Albuginaceae</taxon>
        <taxon>Albugo</taxon>
    </lineage>
</organism>
<dbReference type="GO" id="GO:0008270">
    <property type="term" value="F:zinc ion binding"/>
    <property type="evidence" value="ECO:0007669"/>
    <property type="project" value="UniProtKB-KW"/>
</dbReference>
<dbReference type="HOGENOM" id="CLU_1196691_0_0_1"/>
<keyword evidence="1" id="KW-0479">Metal-binding</keyword>
<dbReference type="Pfam" id="PF22936">
    <property type="entry name" value="Pol_BBD"/>
    <property type="match status" value="1"/>
</dbReference>